<proteinExistence type="predicted"/>
<accession>A0ACC3BSF8</accession>
<gene>
    <name evidence="1" type="ORF">I4F81_003384</name>
</gene>
<evidence type="ECO:0000313" key="2">
    <source>
        <dbReference type="Proteomes" id="UP000798662"/>
    </source>
</evidence>
<name>A0ACC3BSF8_PYRYE</name>
<evidence type="ECO:0000313" key="1">
    <source>
        <dbReference type="EMBL" id="KAK1860797.1"/>
    </source>
</evidence>
<comment type="caution">
    <text evidence="1">The sequence shown here is derived from an EMBL/GenBank/DDBJ whole genome shotgun (WGS) entry which is preliminary data.</text>
</comment>
<keyword evidence="2" id="KW-1185">Reference proteome</keyword>
<dbReference type="Proteomes" id="UP000798662">
    <property type="component" value="Chromosome 1"/>
</dbReference>
<reference evidence="1" key="1">
    <citation type="submission" date="2019-11" db="EMBL/GenBank/DDBJ databases">
        <title>Nori genome reveals adaptations in red seaweeds to the harsh intertidal environment.</title>
        <authorList>
            <person name="Wang D."/>
            <person name="Mao Y."/>
        </authorList>
    </citation>
    <scope>NUCLEOTIDE SEQUENCE</scope>
    <source>
        <tissue evidence="1">Gametophyte</tissue>
    </source>
</reference>
<organism evidence="1 2">
    <name type="scientific">Pyropia yezoensis</name>
    <name type="common">Susabi-nori</name>
    <name type="synonym">Porphyra yezoensis</name>
    <dbReference type="NCBI Taxonomy" id="2788"/>
    <lineage>
        <taxon>Eukaryota</taxon>
        <taxon>Rhodophyta</taxon>
        <taxon>Bangiophyceae</taxon>
        <taxon>Bangiales</taxon>
        <taxon>Bangiaceae</taxon>
        <taxon>Pyropia</taxon>
    </lineage>
</organism>
<sequence length="343" mass="33036">MKRGRAVAAAAAAIRAGHAEAAAAAAAAAAGAAAAPAAAAATGGKRHRRSAAGGGAGGGGGGGGGGGSAAPAPPGRRWRRTPAARLTDLSDDLLTSVLDYLSVADAARLSATCSRFRALIPPSLLFALAFVAAVNPATAPAGGAAAAAAAGAPPTTYIVRGAEVPIGDLPAEGAALIDLVMDTAYRHAGANEASVPVRAALGGPHGPPPLDLAAEWAALMGAPPPAEHPPAAPAGTGAGLDDPHGPCGAPLPGTLAVGYFRLPKTNARALWAGVPRVPVAGTHGTHHYSLRGVLRVAVGTHGGARAAAAAVAAATARWGHPADKLAETAEKMGASLASGAFFH</sequence>
<protein>
    <submittedName>
        <fullName evidence="1">Uncharacterized protein</fullName>
    </submittedName>
</protein>
<dbReference type="EMBL" id="CM020618">
    <property type="protein sequence ID" value="KAK1860797.1"/>
    <property type="molecule type" value="Genomic_DNA"/>
</dbReference>